<dbReference type="Pfam" id="PF00534">
    <property type="entry name" value="Glycos_transf_1"/>
    <property type="match status" value="1"/>
</dbReference>
<feature type="domain" description="Glycosyl transferase family 1" evidence="2">
    <location>
        <begin position="161"/>
        <end position="322"/>
    </location>
</feature>
<feature type="domain" description="Glycosyltransferase subfamily 4-like N-terminal" evidence="3">
    <location>
        <begin position="87"/>
        <end position="156"/>
    </location>
</feature>
<keyword evidence="1" id="KW-0808">Transferase</keyword>
<dbReference type="PANTHER" id="PTHR46401">
    <property type="entry name" value="GLYCOSYLTRANSFERASE WBBK-RELATED"/>
    <property type="match status" value="1"/>
</dbReference>
<evidence type="ECO:0000256" key="1">
    <source>
        <dbReference type="ARBA" id="ARBA00022679"/>
    </source>
</evidence>
<dbReference type="CDD" id="cd03801">
    <property type="entry name" value="GT4_PimA-like"/>
    <property type="match status" value="1"/>
</dbReference>
<dbReference type="Gene3D" id="3.40.50.2000">
    <property type="entry name" value="Glycogen Phosphorylase B"/>
    <property type="match status" value="2"/>
</dbReference>
<reference evidence="4" key="1">
    <citation type="submission" date="2020-12" db="EMBL/GenBank/DDBJ databases">
        <title>Bacterial taxonomy.</title>
        <authorList>
            <person name="Pan X."/>
        </authorList>
    </citation>
    <scope>NUCLEOTIDE SEQUENCE</scope>
    <source>
        <strain evidence="4">M0105</strain>
    </source>
</reference>
<dbReference type="InterPro" id="IPR001296">
    <property type="entry name" value="Glyco_trans_1"/>
</dbReference>
<dbReference type="Proteomes" id="UP000655420">
    <property type="component" value="Unassembled WGS sequence"/>
</dbReference>
<dbReference type="GO" id="GO:0016757">
    <property type="term" value="F:glycosyltransferase activity"/>
    <property type="evidence" value="ECO:0007669"/>
    <property type="project" value="TreeGrafter"/>
</dbReference>
<proteinExistence type="predicted"/>
<organism evidence="4 5">
    <name type="scientific">Thermohalobaculum xanthum</name>
    <dbReference type="NCBI Taxonomy" id="2753746"/>
    <lineage>
        <taxon>Bacteria</taxon>
        <taxon>Pseudomonadati</taxon>
        <taxon>Pseudomonadota</taxon>
        <taxon>Alphaproteobacteria</taxon>
        <taxon>Rhodobacterales</taxon>
        <taxon>Paracoccaceae</taxon>
        <taxon>Thermohalobaculum</taxon>
    </lineage>
</organism>
<dbReference type="InterPro" id="IPR028098">
    <property type="entry name" value="Glyco_trans_4-like_N"/>
</dbReference>
<name>A0A8J7SET8_9RHOB</name>
<keyword evidence="5" id="KW-1185">Reference proteome</keyword>
<evidence type="ECO:0000259" key="2">
    <source>
        <dbReference type="Pfam" id="PF00534"/>
    </source>
</evidence>
<evidence type="ECO:0000313" key="4">
    <source>
        <dbReference type="EMBL" id="MBK0399721.1"/>
    </source>
</evidence>
<dbReference type="EMBL" id="JAEHHL010000006">
    <property type="protein sequence ID" value="MBK0399721.1"/>
    <property type="molecule type" value="Genomic_DNA"/>
</dbReference>
<dbReference type="SUPFAM" id="SSF53756">
    <property type="entry name" value="UDP-Glycosyltransferase/glycogen phosphorylase"/>
    <property type="match status" value="1"/>
</dbReference>
<evidence type="ECO:0000313" key="5">
    <source>
        <dbReference type="Proteomes" id="UP000655420"/>
    </source>
</evidence>
<dbReference type="Pfam" id="PF13439">
    <property type="entry name" value="Glyco_transf_4"/>
    <property type="match status" value="1"/>
</dbReference>
<dbReference type="GO" id="GO:0009103">
    <property type="term" value="P:lipopolysaccharide biosynthetic process"/>
    <property type="evidence" value="ECO:0007669"/>
    <property type="project" value="TreeGrafter"/>
</dbReference>
<dbReference type="RefSeq" id="WP_200609914.1">
    <property type="nucleotide sequence ID" value="NZ_JAEHHL010000006.1"/>
</dbReference>
<gene>
    <name evidence="4" type="ORF">H0I76_11010</name>
</gene>
<dbReference type="PANTHER" id="PTHR46401:SF2">
    <property type="entry name" value="GLYCOSYLTRANSFERASE WBBK-RELATED"/>
    <property type="match status" value="1"/>
</dbReference>
<sequence length="361" mass="37678">MIARAILAVPGDLATPTGGYAYARQLLAGAKAAGLDLVHWPLPGEWPSPGAGDVAQTARCLASMPTGWPVIIDGLALGAMPEHVLQQLQGPLVALCHHPLALETGIDPELAIRLEASERLALSHAARVLTTSRTTAATLVADYGVAPDRITVAPPGTPEFPRATGSSGLEAQLLSVGTLVPRKGHDRLISALGRLAHLGWHLTIVGAEDRDPAHARELKALTAQHGLVDRIRFHGPADADGLAELWSGADIFALASRYEGFGMVYAEALAHGLPVIGTRAGAIPEATMGAALLVDPDDEEALTEALRTMITDLAARRSLADRAWSAAQDLPRWPDTVRAVAAMLVELADEATHGLAATGAT</sequence>
<accession>A0A8J7SET8</accession>
<protein>
    <submittedName>
        <fullName evidence="4">Glycosyltransferase family 4 protein</fullName>
    </submittedName>
</protein>
<dbReference type="AlphaFoldDB" id="A0A8J7SET8"/>
<evidence type="ECO:0000259" key="3">
    <source>
        <dbReference type="Pfam" id="PF13439"/>
    </source>
</evidence>
<comment type="caution">
    <text evidence="4">The sequence shown here is derived from an EMBL/GenBank/DDBJ whole genome shotgun (WGS) entry which is preliminary data.</text>
</comment>